<dbReference type="InterPro" id="IPR007197">
    <property type="entry name" value="rSAM"/>
</dbReference>
<dbReference type="Gene3D" id="3.80.30.30">
    <property type="match status" value="1"/>
</dbReference>
<dbReference type="GO" id="GO:0003824">
    <property type="term" value="F:catalytic activity"/>
    <property type="evidence" value="ECO:0007669"/>
    <property type="project" value="InterPro"/>
</dbReference>
<sequence length="225" mass="26191">MGLNKSSGNMYGFVTHTWNTVKGRCPHDCSYCYMKRFGKQVDLHFDEKELKTDLYKYGENQFIFVGSSCDMWARKIPLGWIAKTIYHCNRYPENKYLFQSKNPENFIDSLWCFPKNTVFATTIETSRYYSAMGKAPSVYLRIRALRKIKDLGFETMITIEPIMDFDFEELLEFIMHAGPDQVNIGADSQGHGLPEPAPEKIKELIKRLSGFTKVRQKPNLKRLLK</sequence>
<proteinExistence type="predicted"/>
<dbReference type="AlphaFoldDB" id="A0A0F9M3D0"/>
<evidence type="ECO:0000259" key="1">
    <source>
        <dbReference type="PROSITE" id="PS51918"/>
    </source>
</evidence>
<dbReference type="EMBL" id="LAZR01005400">
    <property type="protein sequence ID" value="KKN00229.1"/>
    <property type="molecule type" value="Genomic_DNA"/>
</dbReference>
<dbReference type="SUPFAM" id="SSF102114">
    <property type="entry name" value="Radical SAM enzymes"/>
    <property type="match status" value="1"/>
</dbReference>
<gene>
    <name evidence="2" type="ORF">LCGC14_1139840</name>
</gene>
<dbReference type="SFLD" id="SFLDS00029">
    <property type="entry name" value="Radical_SAM"/>
    <property type="match status" value="1"/>
</dbReference>
<accession>A0A0F9M3D0</accession>
<comment type="caution">
    <text evidence="2">The sequence shown here is derived from an EMBL/GenBank/DDBJ whole genome shotgun (WGS) entry which is preliminary data.</text>
</comment>
<evidence type="ECO:0000313" key="2">
    <source>
        <dbReference type="EMBL" id="KKN00229.1"/>
    </source>
</evidence>
<name>A0A0F9M3D0_9ZZZZ</name>
<dbReference type="InterPro" id="IPR058240">
    <property type="entry name" value="rSAM_sf"/>
</dbReference>
<dbReference type="PROSITE" id="PS51918">
    <property type="entry name" value="RADICAL_SAM"/>
    <property type="match status" value="1"/>
</dbReference>
<protein>
    <recommendedName>
        <fullName evidence="1">Radical SAM core domain-containing protein</fullName>
    </recommendedName>
</protein>
<feature type="domain" description="Radical SAM core" evidence="1">
    <location>
        <begin position="10"/>
        <end position="224"/>
    </location>
</feature>
<dbReference type="CDD" id="cd01335">
    <property type="entry name" value="Radical_SAM"/>
    <property type="match status" value="1"/>
</dbReference>
<reference evidence="2" key="1">
    <citation type="journal article" date="2015" name="Nature">
        <title>Complex archaea that bridge the gap between prokaryotes and eukaryotes.</title>
        <authorList>
            <person name="Spang A."/>
            <person name="Saw J.H."/>
            <person name="Jorgensen S.L."/>
            <person name="Zaremba-Niedzwiedzka K."/>
            <person name="Martijn J."/>
            <person name="Lind A.E."/>
            <person name="van Eijk R."/>
            <person name="Schleper C."/>
            <person name="Guy L."/>
            <person name="Ettema T.J."/>
        </authorList>
    </citation>
    <scope>NUCLEOTIDE SEQUENCE</scope>
</reference>
<organism evidence="2">
    <name type="scientific">marine sediment metagenome</name>
    <dbReference type="NCBI Taxonomy" id="412755"/>
    <lineage>
        <taxon>unclassified sequences</taxon>
        <taxon>metagenomes</taxon>
        <taxon>ecological metagenomes</taxon>
    </lineage>
</organism>
<dbReference type="GO" id="GO:0051536">
    <property type="term" value="F:iron-sulfur cluster binding"/>
    <property type="evidence" value="ECO:0007669"/>
    <property type="project" value="InterPro"/>
</dbReference>